<dbReference type="Gene3D" id="3.40.1800.20">
    <property type="match status" value="1"/>
</dbReference>
<gene>
    <name evidence="2" type="ORF">NQ318_011235</name>
</gene>
<keyword evidence="3" id="KW-1185">Reference proteome</keyword>
<proteinExistence type="predicted"/>
<evidence type="ECO:0000313" key="2">
    <source>
        <dbReference type="EMBL" id="KAJ8950742.1"/>
    </source>
</evidence>
<dbReference type="Proteomes" id="UP001162162">
    <property type="component" value="Unassembled WGS sequence"/>
</dbReference>
<accession>A0AAV8YIS0</accession>
<name>A0AAV8YIS0_9CUCU</name>
<dbReference type="GO" id="GO:0008270">
    <property type="term" value="F:zinc ion binding"/>
    <property type="evidence" value="ECO:0007669"/>
    <property type="project" value="InterPro"/>
</dbReference>
<dbReference type="InterPro" id="IPR012934">
    <property type="entry name" value="Znf_AD"/>
</dbReference>
<evidence type="ECO:0000259" key="1">
    <source>
        <dbReference type="SMART" id="SM00868"/>
    </source>
</evidence>
<dbReference type="EMBL" id="JAPWTK010000095">
    <property type="protein sequence ID" value="KAJ8950742.1"/>
    <property type="molecule type" value="Genomic_DNA"/>
</dbReference>
<protein>
    <recommendedName>
        <fullName evidence="1">ZAD domain-containing protein</fullName>
    </recommendedName>
</protein>
<dbReference type="SMART" id="SM00868">
    <property type="entry name" value="zf-AD"/>
    <property type="match status" value="1"/>
</dbReference>
<evidence type="ECO:0000313" key="3">
    <source>
        <dbReference type="Proteomes" id="UP001162162"/>
    </source>
</evidence>
<sequence length="179" mass="20411">MANKAICRTCLKKTSSDFCKRMGPEEENDETCNILEKLNYCVPELDINLVIDPVICNDCLKLLDIAYKFKTECLKNEEKLLKFSHSTNSRVDINYFCKNVQPTVHKKRLIETQTVKVVEVTSEGNKVGNINDELNANMSKKRPFGCENCYGCQKKKLTIQVTMRKTTRPHLSATIAAKI</sequence>
<feature type="domain" description="ZAD" evidence="1">
    <location>
        <begin position="6"/>
        <end position="83"/>
    </location>
</feature>
<organism evidence="2 3">
    <name type="scientific">Aromia moschata</name>
    <dbReference type="NCBI Taxonomy" id="1265417"/>
    <lineage>
        <taxon>Eukaryota</taxon>
        <taxon>Metazoa</taxon>
        <taxon>Ecdysozoa</taxon>
        <taxon>Arthropoda</taxon>
        <taxon>Hexapoda</taxon>
        <taxon>Insecta</taxon>
        <taxon>Pterygota</taxon>
        <taxon>Neoptera</taxon>
        <taxon>Endopterygota</taxon>
        <taxon>Coleoptera</taxon>
        <taxon>Polyphaga</taxon>
        <taxon>Cucujiformia</taxon>
        <taxon>Chrysomeloidea</taxon>
        <taxon>Cerambycidae</taxon>
        <taxon>Cerambycinae</taxon>
        <taxon>Callichromatini</taxon>
        <taxon>Aromia</taxon>
    </lineage>
</organism>
<dbReference type="AlphaFoldDB" id="A0AAV8YIS0"/>
<dbReference type="SUPFAM" id="SSF57716">
    <property type="entry name" value="Glucocorticoid receptor-like (DNA-binding domain)"/>
    <property type="match status" value="1"/>
</dbReference>
<comment type="caution">
    <text evidence="2">The sequence shown here is derived from an EMBL/GenBank/DDBJ whole genome shotgun (WGS) entry which is preliminary data.</text>
</comment>
<reference evidence="2" key="1">
    <citation type="journal article" date="2023" name="Insect Mol. Biol.">
        <title>Genome sequencing provides insights into the evolution of gene families encoding plant cell wall-degrading enzymes in longhorned beetles.</title>
        <authorList>
            <person name="Shin N.R."/>
            <person name="Okamura Y."/>
            <person name="Kirsch R."/>
            <person name="Pauchet Y."/>
        </authorList>
    </citation>
    <scope>NUCLEOTIDE SEQUENCE</scope>
    <source>
        <strain evidence="2">AMC_N1</strain>
    </source>
</reference>
<dbReference type="GO" id="GO:0005634">
    <property type="term" value="C:nucleus"/>
    <property type="evidence" value="ECO:0007669"/>
    <property type="project" value="InterPro"/>
</dbReference>